<sequence>MKTFFSIISVQTNSFSNENIVVGIIAISSNKIHFAYSKNKLSLVDKLSSAKIGSFAKSILNQIHNRVLDANLELSSNQSKLEFKNLVFSEEYFKYLNKYNNGVLAFSEPVQINLEFNSDYFSNYYKSFVGEDLAVETFETKKSFYKKLKPYFEKENLKEKADIKFVFDPLCFKGILKETQIPLITKNGKISSLQTIDFDINTNTIANHIYETQIIYEALYDFSKKVNLKLDKIKIAYEEPELESEQHKLFDLAVKEYKDVFEFVTLDEVNVYTDKICNSKNTKFSELIKEL</sequence>
<proteinExistence type="predicted"/>
<gene>
    <name evidence="1" type="ORF">SAMN04487941_4039</name>
</gene>
<evidence type="ECO:0000313" key="1">
    <source>
        <dbReference type="EMBL" id="SFV00317.1"/>
    </source>
</evidence>
<accession>A0A1I7KSC4</accession>
<dbReference type="EMBL" id="FPCA01000008">
    <property type="protein sequence ID" value="SFV00317.1"/>
    <property type="molecule type" value="Genomic_DNA"/>
</dbReference>
<dbReference type="OrthoDB" id="1093717at2"/>
<organism evidence="1 2">
    <name type="scientific">Pontibacter akesuensis</name>
    <dbReference type="NCBI Taxonomy" id="388950"/>
    <lineage>
        <taxon>Bacteria</taxon>
        <taxon>Pseudomonadati</taxon>
        <taxon>Bacteroidota</taxon>
        <taxon>Cytophagia</taxon>
        <taxon>Cytophagales</taxon>
        <taxon>Hymenobacteraceae</taxon>
        <taxon>Pontibacter</taxon>
    </lineage>
</organism>
<dbReference type="RefSeq" id="WP_068839128.1">
    <property type="nucleotide sequence ID" value="NZ_BMXC01000007.1"/>
</dbReference>
<name>A0A1I7KSC4_9BACT</name>
<evidence type="ECO:0008006" key="3">
    <source>
        <dbReference type="Google" id="ProtNLM"/>
    </source>
</evidence>
<dbReference type="STRING" id="388950.GCA_001611675_03260"/>
<dbReference type="Proteomes" id="UP000182491">
    <property type="component" value="Unassembled WGS sequence"/>
</dbReference>
<protein>
    <recommendedName>
        <fullName evidence="3">DUF3037 domain-containing protein</fullName>
    </recommendedName>
</protein>
<reference evidence="2" key="1">
    <citation type="submission" date="2016-10" db="EMBL/GenBank/DDBJ databases">
        <authorList>
            <person name="Varghese N."/>
        </authorList>
    </citation>
    <scope>NUCLEOTIDE SEQUENCE [LARGE SCALE GENOMIC DNA]</scope>
    <source>
        <strain evidence="2">DSM 18820</strain>
    </source>
</reference>
<keyword evidence="2" id="KW-1185">Reference proteome</keyword>
<evidence type="ECO:0000313" key="2">
    <source>
        <dbReference type="Proteomes" id="UP000182491"/>
    </source>
</evidence>
<dbReference type="AlphaFoldDB" id="A0A1I7KSC4"/>